<dbReference type="GO" id="GO:0016787">
    <property type="term" value="F:hydrolase activity"/>
    <property type="evidence" value="ECO:0007669"/>
    <property type="project" value="UniProtKB-KW"/>
</dbReference>
<keyword evidence="3" id="KW-1185">Reference proteome</keyword>
<sequence length="293" mass="31508">MKPRGILPGQPVWTGLAVVGCLAGFLLGRQAARRVLPQGFGPNRLSSRWSLVRGVPLHALVAPGPAQGAGRLPVVLVHGLGMSSRYMAPLARCLSRDFAVAAPDLPGFGRSGDPDRTLTVPGMALALAGWMDAMGIRRAMLVGNSLGCEVLVELALQRPDLVARLVLQGPTPDPEHASAPRQVAQFLLTSLYERPSLLPLALAEYARTGLWRYLRTFLHMSRYRMAAGLPGVAAPSLIVVGARDYLVPRGWAERMARLMPRARLVFVPGAAHGMNYSHPEALRDASLPFLLEG</sequence>
<dbReference type="EMBL" id="JBHRSB010000006">
    <property type="protein sequence ID" value="MFC3002148.1"/>
    <property type="molecule type" value="Genomic_DNA"/>
</dbReference>
<gene>
    <name evidence="2" type="ORF">ACFOD3_19760</name>
</gene>
<dbReference type="PANTHER" id="PTHR43194:SF5">
    <property type="entry name" value="PIMELOYL-[ACYL-CARRIER PROTEIN] METHYL ESTER ESTERASE"/>
    <property type="match status" value="1"/>
</dbReference>
<feature type="domain" description="AB hydrolase-1" evidence="1">
    <location>
        <begin position="74"/>
        <end position="285"/>
    </location>
</feature>
<evidence type="ECO:0000313" key="3">
    <source>
        <dbReference type="Proteomes" id="UP001595420"/>
    </source>
</evidence>
<protein>
    <submittedName>
        <fullName evidence="2">Alpha/beta fold hydrolase</fullName>
    </submittedName>
</protein>
<organism evidence="2 3">
    <name type="scientific">Falsiroseomonas tokyonensis</name>
    <dbReference type="NCBI Taxonomy" id="430521"/>
    <lineage>
        <taxon>Bacteria</taxon>
        <taxon>Pseudomonadati</taxon>
        <taxon>Pseudomonadota</taxon>
        <taxon>Alphaproteobacteria</taxon>
        <taxon>Acetobacterales</taxon>
        <taxon>Roseomonadaceae</taxon>
        <taxon>Falsiroseomonas</taxon>
    </lineage>
</organism>
<proteinExistence type="predicted"/>
<dbReference type="InterPro" id="IPR050228">
    <property type="entry name" value="Carboxylesterase_BioH"/>
</dbReference>
<evidence type="ECO:0000259" key="1">
    <source>
        <dbReference type="Pfam" id="PF12697"/>
    </source>
</evidence>
<dbReference type="InterPro" id="IPR000073">
    <property type="entry name" value="AB_hydrolase_1"/>
</dbReference>
<reference evidence="3" key="1">
    <citation type="journal article" date="2019" name="Int. J. Syst. Evol. Microbiol.">
        <title>The Global Catalogue of Microorganisms (GCM) 10K type strain sequencing project: providing services to taxonomists for standard genome sequencing and annotation.</title>
        <authorList>
            <consortium name="The Broad Institute Genomics Platform"/>
            <consortium name="The Broad Institute Genome Sequencing Center for Infectious Disease"/>
            <person name="Wu L."/>
            <person name="Ma J."/>
        </authorList>
    </citation>
    <scope>NUCLEOTIDE SEQUENCE [LARGE SCALE GENOMIC DNA]</scope>
    <source>
        <strain evidence="3">CGMCC 1.16855</strain>
    </source>
</reference>
<dbReference type="RefSeq" id="WP_216838229.1">
    <property type="nucleotide sequence ID" value="NZ_JAFNJS010000006.1"/>
</dbReference>
<dbReference type="PROSITE" id="PS51257">
    <property type="entry name" value="PROKAR_LIPOPROTEIN"/>
    <property type="match status" value="1"/>
</dbReference>
<dbReference type="PANTHER" id="PTHR43194">
    <property type="entry name" value="HYDROLASE ALPHA/BETA FOLD FAMILY"/>
    <property type="match status" value="1"/>
</dbReference>
<dbReference type="Proteomes" id="UP001595420">
    <property type="component" value="Unassembled WGS sequence"/>
</dbReference>
<comment type="caution">
    <text evidence="2">The sequence shown here is derived from an EMBL/GenBank/DDBJ whole genome shotgun (WGS) entry which is preliminary data.</text>
</comment>
<name>A0ABV7C082_9PROT</name>
<keyword evidence="2" id="KW-0378">Hydrolase</keyword>
<accession>A0ABV7C082</accession>
<evidence type="ECO:0000313" key="2">
    <source>
        <dbReference type="EMBL" id="MFC3002148.1"/>
    </source>
</evidence>
<dbReference type="Pfam" id="PF12697">
    <property type="entry name" value="Abhydrolase_6"/>
    <property type="match status" value="1"/>
</dbReference>